<dbReference type="Gene3D" id="2.60.40.420">
    <property type="entry name" value="Cupredoxins - blue copper proteins"/>
    <property type="match status" value="3"/>
</dbReference>
<evidence type="ECO:0000256" key="5">
    <source>
        <dbReference type="ARBA" id="ARBA00022448"/>
    </source>
</evidence>
<dbReference type="InterPro" id="IPR011012">
    <property type="entry name" value="Longin-like_dom_sf"/>
</dbReference>
<evidence type="ECO:0000256" key="7">
    <source>
        <dbReference type="ARBA" id="ARBA00022723"/>
    </source>
</evidence>
<comment type="similarity">
    <text evidence="3">Belongs to the synaptobrevin family.</text>
</comment>
<comment type="caution">
    <text evidence="21">The sequence shown here is derived from an EMBL/GenBank/DDBJ whole genome shotgun (WGS) entry which is preliminary data.</text>
</comment>
<dbReference type="SMART" id="SM01270">
    <property type="entry name" value="Longin"/>
    <property type="match status" value="1"/>
</dbReference>
<dbReference type="Pfam" id="PF13774">
    <property type="entry name" value="Longin"/>
    <property type="match status" value="1"/>
</dbReference>
<evidence type="ECO:0000256" key="18">
    <source>
        <dbReference type="SAM" id="Phobius"/>
    </source>
</evidence>
<keyword evidence="22" id="KW-1185">Reference proteome</keyword>
<evidence type="ECO:0000256" key="16">
    <source>
        <dbReference type="ARBA" id="ARBA00024249"/>
    </source>
</evidence>
<evidence type="ECO:0000259" key="19">
    <source>
        <dbReference type="PROSITE" id="PS50859"/>
    </source>
</evidence>
<accession>A0A8T8TIF2</accession>
<comment type="similarity">
    <text evidence="4">Belongs to the multicopper oxidase family.</text>
</comment>
<evidence type="ECO:0000256" key="6">
    <source>
        <dbReference type="ARBA" id="ARBA00022692"/>
    </source>
</evidence>
<evidence type="ECO:0000313" key="21">
    <source>
        <dbReference type="EMBL" id="KAE8260820.1"/>
    </source>
</evidence>
<dbReference type="InterPro" id="IPR001117">
    <property type="entry name" value="Cu-oxidase_2nd"/>
</dbReference>
<evidence type="ECO:0000256" key="4">
    <source>
        <dbReference type="ARBA" id="ARBA00010609"/>
    </source>
</evidence>
<reference evidence="21" key="2">
    <citation type="journal article" date="2019" name="IMA Fungus">
        <title>Genome sequencing and comparison of five Tilletia species to identify candidate genes for the detection of regulated species infecting wheat.</title>
        <authorList>
            <person name="Nguyen H.D.T."/>
            <person name="Sultana T."/>
            <person name="Kesanakurti P."/>
            <person name="Hambleton S."/>
        </authorList>
    </citation>
    <scope>NUCLEOTIDE SEQUENCE</scope>
    <source>
        <strain evidence="21">DAOMC 236416</strain>
    </source>
</reference>
<feature type="domain" description="V-SNARE coiled-coil homology" evidence="20">
    <location>
        <begin position="146"/>
        <end position="206"/>
    </location>
</feature>
<evidence type="ECO:0000256" key="14">
    <source>
        <dbReference type="ARBA" id="ARBA00023054"/>
    </source>
</evidence>
<dbReference type="GO" id="GO:0005789">
    <property type="term" value="C:endoplasmic reticulum membrane"/>
    <property type="evidence" value="ECO:0007669"/>
    <property type="project" value="UniProtKB-SubCell"/>
</dbReference>
<dbReference type="GO" id="GO:0005484">
    <property type="term" value="F:SNAP receptor activity"/>
    <property type="evidence" value="ECO:0007669"/>
    <property type="project" value="InterPro"/>
</dbReference>
<dbReference type="FunFam" id="3.30.450.50:FF:000007">
    <property type="entry name" value="SNARE complex subunit SEC22"/>
    <property type="match status" value="1"/>
</dbReference>
<dbReference type="InterPro" id="IPR044565">
    <property type="entry name" value="Sec22"/>
</dbReference>
<dbReference type="InterPro" id="IPR042855">
    <property type="entry name" value="V_SNARE_CC"/>
</dbReference>
<evidence type="ECO:0000256" key="3">
    <source>
        <dbReference type="ARBA" id="ARBA00008025"/>
    </source>
</evidence>
<keyword evidence="6 18" id="KW-0812">Transmembrane</keyword>
<dbReference type="GO" id="GO:0006890">
    <property type="term" value="P:retrograde vesicle-mediated transport, Golgi to endoplasmic reticulum"/>
    <property type="evidence" value="ECO:0007669"/>
    <property type="project" value="InterPro"/>
</dbReference>
<evidence type="ECO:0000256" key="13">
    <source>
        <dbReference type="ARBA" id="ARBA00023034"/>
    </source>
</evidence>
<keyword evidence="13" id="KW-0333">Golgi apparatus</keyword>
<keyword evidence="15 18" id="KW-0472">Membrane</keyword>
<evidence type="ECO:0000256" key="2">
    <source>
        <dbReference type="ARBA" id="ARBA00004409"/>
    </source>
</evidence>
<dbReference type="CDD" id="cd14824">
    <property type="entry name" value="Longin"/>
    <property type="match status" value="1"/>
</dbReference>
<reference evidence="21" key="1">
    <citation type="submission" date="2016-04" db="EMBL/GenBank/DDBJ databases">
        <authorList>
            <person name="Nguyen H.D."/>
            <person name="Samba Siva P."/>
            <person name="Cullis J."/>
            <person name="Levesque C.A."/>
            <person name="Hambleton S."/>
        </authorList>
    </citation>
    <scope>NUCLEOTIDE SEQUENCE</scope>
    <source>
        <strain evidence="21">DAOMC 236416</strain>
    </source>
</reference>
<dbReference type="PROSITE" id="PS00080">
    <property type="entry name" value="MULTICOPPER_OXIDASE2"/>
    <property type="match status" value="1"/>
</dbReference>
<dbReference type="GO" id="GO:0016491">
    <property type="term" value="F:oxidoreductase activity"/>
    <property type="evidence" value="ECO:0007669"/>
    <property type="project" value="UniProtKB-KW"/>
</dbReference>
<dbReference type="GO" id="GO:0005507">
    <property type="term" value="F:copper ion binding"/>
    <property type="evidence" value="ECO:0007669"/>
    <property type="project" value="InterPro"/>
</dbReference>
<dbReference type="Proteomes" id="UP000077521">
    <property type="component" value="Unassembled WGS sequence"/>
</dbReference>
<keyword evidence="11 18" id="KW-1133">Transmembrane helix</keyword>
<keyword evidence="14 17" id="KW-0175">Coiled coil</keyword>
<dbReference type="Gene3D" id="3.30.450.50">
    <property type="entry name" value="Longin domain"/>
    <property type="match status" value="1"/>
</dbReference>
<evidence type="ECO:0000256" key="10">
    <source>
        <dbReference type="ARBA" id="ARBA00022927"/>
    </source>
</evidence>
<dbReference type="PROSITE" id="PS50859">
    <property type="entry name" value="LONGIN"/>
    <property type="match status" value="1"/>
</dbReference>
<dbReference type="Pfam" id="PF00957">
    <property type="entry name" value="Synaptobrevin"/>
    <property type="match status" value="1"/>
</dbReference>
<evidence type="ECO:0000256" key="8">
    <source>
        <dbReference type="ARBA" id="ARBA00022824"/>
    </source>
</evidence>
<keyword evidence="7" id="KW-0479">Metal-binding</keyword>
<comment type="subcellular location">
    <subcellularLocation>
        <location evidence="1">Endoplasmic reticulum membrane</location>
        <topology evidence="1">Single-pass type IV membrane protein</topology>
    </subcellularLocation>
    <subcellularLocation>
        <location evidence="2">Golgi apparatus membrane</location>
        <topology evidence="2">Single-pass type IV membrane protein</topology>
    </subcellularLocation>
</comment>
<dbReference type="PROSITE" id="PS50892">
    <property type="entry name" value="V_SNARE"/>
    <property type="match status" value="1"/>
</dbReference>
<keyword evidence="9" id="KW-0931">ER-Golgi transport</keyword>
<dbReference type="SUPFAM" id="SSF58038">
    <property type="entry name" value="SNARE fusion complex"/>
    <property type="match status" value="1"/>
</dbReference>
<protein>
    <recommendedName>
        <fullName evidence="16">Protein transport protein SEC22</fullName>
    </recommendedName>
</protein>
<evidence type="ECO:0000256" key="1">
    <source>
        <dbReference type="ARBA" id="ARBA00004163"/>
    </source>
</evidence>
<dbReference type="SUPFAM" id="SSF49503">
    <property type="entry name" value="Cupredoxins"/>
    <property type="match status" value="3"/>
</dbReference>
<name>A0A8T8TIF2_9BASI</name>
<evidence type="ECO:0000256" key="12">
    <source>
        <dbReference type="ARBA" id="ARBA00023002"/>
    </source>
</evidence>
<dbReference type="AlphaFoldDB" id="A0A8T8TIF2"/>
<dbReference type="Pfam" id="PF07731">
    <property type="entry name" value="Cu-oxidase_2"/>
    <property type="match status" value="1"/>
</dbReference>
<dbReference type="GO" id="GO:0006888">
    <property type="term" value="P:endoplasmic reticulum to Golgi vesicle-mediated transport"/>
    <property type="evidence" value="ECO:0007669"/>
    <property type="project" value="InterPro"/>
</dbReference>
<proteinExistence type="inferred from homology"/>
<feature type="domain" description="Longin" evidence="19">
    <location>
        <begin position="6"/>
        <end position="126"/>
    </location>
</feature>
<evidence type="ECO:0000256" key="11">
    <source>
        <dbReference type="ARBA" id="ARBA00022989"/>
    </source>
</evidence>
<dbReference type="GO" id="GO:0000139">
    <property type="term" value="C:Golgi membrane"/>
    <property type="evidence" value="ECO:0007669"/>
    <property type="project" value="UniProtKB-SubCell"/>
</dbReference>
<evidence type="ECO:0000256" key="17">
    <source>
        <dbReference type="PROSITE-ProRule" id="PRU00290"/>
    </source>
</evidence>
<evidence type="ECO:0000256" key="9">
    <source>
        <dbReference type="ARBA" id="ARBA00022892"/>
    </source>
</evidence>
<evidence type="ECO:0000259" key="20">
    <source>
        <dbReference type="PROSITE" id="PS50892"/>
    </source>
</evidence>
<keyword evidence="12" id="KW-0560">Oxidoreductase</keyword>
<dbReference type="PANTHER" id="PTHR45837">
    <property type="entry name" value="VESICLE-TRAFFICKING PROTEIN SEC22B"/>
    <property type="match status" value="1"/>
</dbReference>
<dbReference type="Pfam" id="PF07732">
    <property type="entry name" value="Cu-oxidase_3"/>
    <property type="match status" value="1"/>
</dbReference>
<dbReference type="InterPro" id="IPR011706">
    <property type="entry name" value="Cu-oxidase_C"/>
</dbReference>
<dbReference type="InterPro" id="IPR011707">
    <property type="entry name" value="Cu-oxidase-like_N"/>
</dbReference>
<evidence type="ECO:0000313" key="22">
    <source>
        <dbReference type="Proteomes" id="UP000077521"/>
    </source>
</evidence>
<evidence type="ECO:0000256" key="15">
    <source>
        <dbReference type="ARBA" id="ARBA00023136"/>
    </source>
</evidence>
<sequence>MVRSTVLTRLADGLPLAQSVDDDETERSLSEYKQQAKLIIRRLATPNAEPRCTIESGPFTLHYLIHPPAADPASVVYLTITDKSYPRKLAFSYLDELSKEFERSHGSQLAQRNLRPYAFVSFDTFMQRTKRLYADSRTAQTAAASNLDRLNDDLQDISRIMTKSMDDLLWRGETLDQMSTMSSSLRDESAKYRKAARQININALYRKWAPVGAVVLLFIFVVWVRFGLDRPVKRFSLTISERVIWADGNPVSSVLINGSLPGPEIRVNVGDRVLVNVTNALASQNTTLHIHGMSQRMTPMSDGTPLVSQWPIAPGNWFEYELVIQNADQGSYYYHSHVELQAITAYGAFIVDAPIPRAYKSIQAERTLILGDWYWQKSDTITKGLLGNPFVWPGSSKAILVNGQALNACNETIAKTNAGLSCADTKAASPHVVSVPYATNIRLRLIGALTLSYTAFGILDHNTTAGGPFTIIGADGTYLNPVPHQTHVEVMPGQRYEVLFRSKSAQQVGPDGKAGCYWIRTESRWRTPASGGWAILAYPSCTESAQSMMLESGPPLPPGTSSANATLLPPAEFGWIAKQFSPLLWSGAGLMASAPQDWEVKRRIVIQAQQIGVFGTVQNGTGTRWAENGHVYNEMMTRKTPYLIDIFNKAVEVPSYQRAMQGTPQGFDNVTDTYVARSGDVFDVVIINNASAKSHNVETHPWHGHSTKQWTMASGMGNFSEEALAAVRAQGFHHPIPRDTHTVWGGPGASTTNQTLPTDSSGGWTMIRYRIAADGSDSGVFPLHCHILFHSAMGMFTNFVFDPQDVAAATQFNDDPSYLVFGHNVTSRYTRAHGKRPKSA</sequence>
<dbReference type="SUPFAM" id="SSF64356">
    <property type="entry name" value="SNARE-like"/>
    <property type="match status" value="1"/>
</dbReference>
<keyword evidence="10" id="KW-0653">Protein transport</keyword>
<feature type="transmembrane region" description="Helical" evidence="18">
    <location>
        <begin position="208"/>
        <end position="228"/>
    </location>
</feature>
<gene>
    <name evidence="21" type="ORF">A4X13_0g117</name>
</gene>
<dbReference type="Pfam" id="PF00394">
    <property type="entry name" value="Cu-oxidase"/>
    <property type="match status" value="1"/>
</dbReference>
<organism evidence="21 22">
    <name type="scientific">Tilletia indica</name>
    <dbReference type="NCBI Taxonomy" id="43049"/>
    <lineage>
        <taxon>Eukaryota</taxon>
        <taxon>Fungi</taxon>
        <taxon>Dikarya</taxon>
        <taxon>Basidiomycota</taxon>
        <taxon>Ustilaginomycotina</taxon>
        <taxon>Exobasidiomycetes</taxon>
        <taxon>Tilletiales</taxon>
        <taxon>Tilletiaceae</taxon>
        <taxon>Tilletia</taxon>
    </lineage>
</organism>
<dbReference type="GO" id="GO:0015031">
    <property type="term" value="P:protein transport"/>
    <property type="evidence" value="ECO:0007669"/>
    <property type="project" value="UniProtKB-KW"/>
</dbReference>
<keyword evidence="5" id="KW-0813">Transport</keyword>
<dbReference type="EMBL" id="LWDF02000003">
    <property type="protein sequence ID" value="KAE8260820.1"/>
    <property type="molecule type" value="Genomic_DNA"/>
</dbReference>
<dbReference type="Gene3D" id="1.20.5.110">
    <property type="match status" value="1"/>
</dbReference>
<dbReference type="InterPro" id="IPR010908">
    <property type="entry name" value="Longin_dom"/>
</dbReference>
<dbReference type="InterPro" id="IPR002355">
    <property type="entry name" value="Cu_oxidase_Cu_BS"/>
</dbReference>
<dbReference type="InterPro" id="IPR008972">
    <property type="entry name" value="Cupredoxin"/>
</dbReference>
<dbReference type="CDD" id="cd15866">
    <property type="entry name" value="R-SNARE_SEC22"/>
    <property type="match status" value="1"/>
</dbReference>
<keyword evidence="8" id="KW-0256">Endoplasmic reticulum</keyword>